<accession>A0ABV0R5H6</accession>
<protein>
    <submittedName>
        <fullName evidence="2">Uncharacterized protein</fullName>
    </submittedName>
</protein>
<organism evidence="2 3">
    <name type="scientific">Xenoophorus captivus</name>
    <dbReference type="NCBI Taxonomy" id="1517983"/>
    <lineage>
        <taxon>Eukaryota</taxon>
        <taxon>Metazoa</taxon>
        <taxon>Chordata</taxon>
        <taxon>Craniata</taxon>
        <taxon>Vertebrata</taxon>
        <taxon>Euteleostomi</taxon>
        <taxon>Actinopterygii</taxon>
        <taxon>Neopterygii</taxon>
        <taxon>Teleostei</taxon>
        <taxon>Neoteleostei</taxon>
        <taxon>Acanthomorphata</taxon>
        <taxon>Ovalentaria</taxon>
        <taxon>Atherinomorphae</taxon>
        <taxon>Cyprinodontiformes</taxon>
        <taxon>Goodeidae</taxon>
        <taxon>Xenoophorus</taxon>
    </lineage>
</organism>
<gene>
    <name evidence="2" type="ORF">XENOCAPTIV_029361</name>
</gene>
<keyword evidence="3" id="KW-1185">Reference proteome</keyword>
<reference evidence="2 3" key="1">
    <citation type="submission" date="2021-06" db="EMBL/GenBank/DDBJ databases">
        <authorList>
            <person name="Palmer J.M."/>
        </authorList>
    </citation>
    <scope>NUCLEOTIDE SEQUENCE [LARGE SCALE GENOMIC DNA]</scope>
    <source>
        <strain evidence="2 3">XC_2019</strain>
        <tissue evidence="2">Muscle</tissue>
    </source>
</reference>
<evidence type="ECO:0000313" key="3">
    <source>
        <dbReference type="Proteomes" id="UP001434883"/>
    </source>
</evidence>
<proteinExistence type="predicted"/>
<dbReference type="EMBL" id="JAHRIN010034456">
    <property type="protein sequence ID" value="MEQ2203375.1"/>
    <property type="molecule type" value="Genomic_DNA"/>
</dbReference>
<name>A0ABV0R5H6_9TELE</name>
<evidence type="ECO:0000313" key="2">
    <source>
        <dbReference type="EMBL" id="MEQ2203375.1"/>
    </source>
</evidence>
<evidence type="ECO:0000256" key="1">
    <source>
        <dbReference type="SAM" id="SignalP"/>
    </source>
</evidence>
<dbReference type="Proteomes" id="UP001434883">
    <property type="component" value="Unassembled WGS sequence"/>
</dbReference>
<feature type="signal peptide" evidence="1">
    <location>
        <begin position="1"/>
        <end position="30"/>
    </location>
</feature>
<sequence>MDFCQLSWKNKWRIFVVYFCPLSVWSLTHSNKVVAASCCGMLLSAGTGKPVKIDGKMEGAKFRIILGRNNPVKKLQMAWDQPRGSTLSMASTLNIKQELQMNIGIKVYPCVKTAQSKSKLKSC</sequence>
<comment type="caution">
    <text evidence="2">The sequence shown here is derived from an EMBL/GenBank/DDBJ whole genome shotgun (WGS) entry which is preliminary data.</text>
</comment>
<keyword evidence="1" id="KW-0732">Signal</keyword>
<feature type="chain" id="PRO_5045531739" evidence="1">
    <location>
        <begin position="31"/>
        <end position="123"/>
    </location>
</feature>